<name>A0A9Q1C5V8_HOLLE</name>
<evidence type="ECO:0000313" key="2">
    <source>
        <dbReference type="EMBL" id="KAJ8038724.1"/>
    </source>
</evidence>
<evidence type="ECO:0000313" key="3">
    <source>
        <dbReference type="Proteomes" id="UP001152320"/>
    </source>
</evidence>
<dbReference type="AlphaFoldDB" id="A0A9Q1C5V8"/>
<evidence type="ECO:0000256" key="1">
    <source>
        <dbReference type="SAM" id="Phobius"/>
    </source>
</evidence>
<protein>
    <submittedName>
        <fullName evidence="2">Uncharacterized protein</fullName>
    </submittedName>
</protein>
<keyword evidence="1" id="KW-1133">Transmembrane helix</keyword>
<gene>
    <name evidence="2" type="ORF">HOLleu_16227</name>
</gene>
<keyword evidence="1" id="KW-0812">Transmembrane</keyword>
<reference evidence="2" key="1">
    <citation type="submission" date="2021-10" db="EMBL/GenBank/DDBJ databases">
        <title>Tropical sea cucumber genome reveals ecological adaptation and Cuvierian tubules defense mechanism.</title>
        <authorList>
            <person name="Chen T."/>
        </authorList>
    </citation>
    <scope>NUCLEOTIDE SEQUENCE</scope>
    <source>
        <strain evidence="2">Nanhai2018</strain>
        <tissue evidence="2">Muscle</tissue>
    </source>
</reference>
<comment type="caution">
    <text evidence="2">The sequence shown here is derived from an EMBL/GenBank/DDBJ whole genome shotgun (WGS) entry which is preliminary data.</text>
</comment>
<dbReference type="Proteomes" id="UP001152320">
    <property type="component" value="Chromosome 7"/>
</dbReference>
<accession>A0A9Q1C5V8</accession>
<sequence>MRYGQLVSDSRRKVWVFHRVVQVVSIKCMLSLIWSTTPTVFLFVLNDYIYFLCRKKKKIARFARFEILRFRFKSRLSVRNSAHEVFSDIMQNMPFNDLEYLGFFISPPYHPLEIGAVGTSGHCMIRPPVGKMLSVPTWSVYLFWLSKGSFLR</sequence>
<organism evidence="2 3">
    <name type="scientific">Holothuria leucospilota</name>
    <name type="common">Black long sea cucumber</name>
    <name type="synonym">Mertensiothuria leucospilota</name>
    <dbReference type="NCBI Taxonomy" id="206669"/>
    <lineage>
        <taxon>Eukaryota</taxon>
        <taxon>Metazoa</taxon>
        <taxon>Echinodermata</taxon>
        <taxon>Eleutherozoa</taxon>
        <taxon>Echinozoa</taxon>
        <taxon>Holothuroidea</taxon>
        <taxon>Aspidochirotacea</taxon>
        <taxon>Aspidochirotida</taxon>
        <taxon>Holothuriidae</taxon>
        <taxon>Holothuria</taxon>
    </lineage>
</organism>
<dbReference type="EMBL" id="JAIZAY010000007">
    <property type="protein sequence ID" value="KAJ8038724.1"/>
    <property type="molecule type" value="Genomic_DNA"/>
</dbReference>
<feature type="transmembrane region" description="Helical" evidence="1">
    <location>
        <begin position="32"/>
        <end position="53"/>
    </location>
</feature>
<proteinExistence type="predicted"/>
<keyword evidence="1" id="KW-0472">Membrane</keyword>
<keyword evidence="3" id="KW-1185">Reference proteome</keyword>